<dbReference type="EMBL" id="AP024255">
    <property type="protein sequence ID" value="BCO99630.1"/>
    <property type="molecule type" value="Genomic_DNA"/>
</dbReference>
<dbReference type="PANTHER" id="PTHR47585">
    <property type="match status" value="1"/>
</dbReference>
<evidence type="ECO:0000313" key="3">
    <source>
        <dbReference type="EMBL" id="BCO99630.1"/>
    </source>
</evidence>
<evidence type="ECO:0000259" key="2">
    <source>
        <dbReference type="Pfam" id="PF23544"/>
    </source>
</evidence>
<reference evidence="3 4" key="1">
    <citation type="submission" date="2020-12" db="EMBL/GenBank/DDBJ databases">
        <title>Genome sequence of clinical Mycobacterium intracellulare strains.</title>
        <authorList>
            <person name="Tateishi Y."/>
            <person name="Matsumoto S."/>
            <person name="Fukushima Y."/>
            <person name="Nakajima C."/>
            <person name="Suzuki Y."/>
        </authorList>
    </citation>
    <scope>NUCLEOTIDE SEQUENCE [LARGE SCALE GENOMIC DNA]</scope>
    <source>
        <strain evidence="3 4">M018</strain>
    </source>
</reference>
<evidence type="ECO:0000259" key="1">
    <source>
        <dbReference type="Pfam" id="PF07287"/>
    </source>
</evidence>
<dbReference type="Proteomes" id="UP000595205">
    <property type="component" value="Chromosome"/>
</dbReference>
<accession>A0A7R7MTE5</accession>
<proteinExistence type="predicted"/>
<feature type="domain" description="AtuA-like ferredoxin-fold" evidence="2">
    <location>
        <begin position="468"/>
        <end position="563"/>
    </location>
</feature>
<dbReference type="Pfam" id="PF23544">
    <property type="entry name" value="AtuA_ferredoxin"/>
    <property type="match status" value="1"/>
</dbReference>
<feature type="domain" description="Acyclic terpene utilisation N-terminal" evidence="1">
    <location>
        <begin position="5"/>
        <end position="426"/>
    </location>
</feature>
<protein>
    <recommendedName>
        <fullName evidence="5">Exopolyphosphatase</fullName>
    </recommendedName>
</protein>
<dbReference type="Pfam" id="PF07287">
    <property type="entry name" value="AtuA"/>
    <property type="match status" value="1"/>
</dbReference>
<dbReference type="InterPro" id="IPR010839">
    <property type="entry name" value="AtuA_N"/>
</dbReference>
<name>A0A7R7MTE5_MYCIT</name>
<organism evidence="3 4">
    <name type="scientific">Mycobacterium intracellulare</name>
    <dbReference type="NCBI Taxonomy" id="1767"/>
    <lineage>
        <taxon>Bacteria</taxon>
        <taxon>Bacillati</taxon>
        <taxon>Actinomycetota</taxon>
        <taxon>Actinomycetes</taxon>
        <taxon>Mycobacteriales</taxon>
        <taxon>Mycobacteriaceae</taxon>
        <taxon>Mycobacterium</taxon>
        <taxon>Mycobacterium avium complex (MAC)</taxon>
    </lineage>
</organism>
<evidence type="ECO:0000313" key="4">
    <source>
        <dbReference type="Proteomes" id="UP000595205"/>
    </source>
</evidence>
<gene>
    <name evidence="3" type="ORF">MINTM018_24000</name>
</gene>
<evidence type="ECO:0008006" key="5">
    <source>
        <dbReference type="Google" id="ProtNLM"/>
    </source>
</evidence>
<dbReference type="InterPro" id="IPR056362">
    <property type="entry name" value="AtuA-like_ferredoxin_dom"/>
</dbReference>
<sequence>MSVPVRIGNCSGFYGDRIAAAREMVEGGPIDVLCGDYLAELTMLILAKAQAKDPSGGYARTFLTQMEQVLGTCLDRGIKVVANAGGLNPAGLAAALRELSARLGLTARVAHVEGDDLRGDLHAITPPVGDIKPVSANAYLGAWGITEALRSGADVVVTGRVTDASLVVGPAAWWHSWAPEDWDRLAGAVVAGHVIECGPQATGGNYAFLDEITDRRYPGFPIAEVAEDGSSVITKHPGTGGLVSVGTVTAQLLYEIAEPAYLGPDVVAHFDTIRLAQQDEHRVAISGTKGSPPPDTLKVALNEVGGFRNTMTMVLTGLDIEAKAAFAEQQLFDVLGGRDAFDEVDVRLLRFDVSDAPTNEQACAHLRCDGEGRRPAQGGPSILRGGVMEIALAGFAGFHTTTPPSSETAFGVYRPAYVARSALTHVLVDADGTRHEIPDPPTGAVPPAGIAPPAKLPVPSGPTRRAPLGSVLGARSGDKGGNANLGLWARDDPGYAWACDYFSVERLRTLLGPETAHLPIERFELPNLRALNVVVHGLLGDGVASSTRPDAQAKGLGEYVRSRMVDIPQSLLDTH</sequence>
<dbReference type="AlphaFoldDB" id="A0A7R7MTE5"/>
<dbReference type="PANTHER" id="PTHR47585:SF1">
    <property type="entry name" value="DUF1446 DOMAIN-CONTAINING PROTEIN"/>
    <property type="match status" value="1"/>
</dbReference>